<dbReference type="PANTHER" id="PTHR12526:SF627">
    <property type="entry name" value="D-RHAMNOSYLTRANSFERASE WBPZ"/>
    <property type="match status" value="1"/>
</dbReference>
<proteinExistence type="predicted"/>
<dbReference type="InterPro" id="IPR001296">
    <property type="entry name" value="Glyco_trans_1"/>
</dbReference>
<evidence type="ECO:0000313" key="2">
    <source>
        <dbReference type="EMBL" id="EPI09820.1"/>
    </source>
</evidence>
<dbReference type="RefSeq" id="WP_016629180.1">
    <property type="nucleotide sequence ID" value="NZ_KE352032.1"/>
</dbReference>
<dbReference type="EMBL" id="ATIT01000119">
    <property type="protein sequence ID" value="EPI09820.1"/>
    <property type="molecule type" value="Genomic_DNA"/>
</dbReference>
<dbReference type="SUPFAM" id="SSF53756">
    <property type="entry name" value="UDP-Glycosyltransferase/glycogen phosphorylase"/>
    <property type="match status" value="1"/>
</dbReference>
<dbReference type="Proteomes" id="UP000014622">
    <property type="component" value="Unassembled WGS sequence"/>
</dbReference>
<reference evidence="2 3" key="1">
    <citation type="submission" date="2013-06" db="EMBL/GenBank/DDBJ databases">
        <authorList>
            <person name="Weinstock G."/>
            <person name="Sodergren E."/>
            <person name="Lobos E.A."/>
            <person name="Fulton L."/>
            <person name="Fulton R."/>
            <person name="Courtney L."/>
            <person name="Fronick C."/>
            <person name="O'Laughlin M."/>
            <person name="Godfrey J."/>
            <person name="Wilson R.M."/>
            <person name="Miner T."/>
            <person name="Farmer C."/>
            <person name="Delehaunty K."/>
            <person name="Cordes M."/>
            <person name="Minx P."/>
            <person name="Tomlinson C."/>
            <person name="Chen J."/>
            <person name="Wollam A."/>
            <person name="Pepin K.H."/>
            <person name="Bhonagiri V."/>
            <person name="Zhang X."/>
            <person name="Warren W."/>
            <person name="Mitreva M."/>
            <person name="Mardis E.R."/>
            <person name="Wilson R.K."/>
        </authorList>
    </citation>
    <scope>NUCLEOTIDE SEQUENCE [LARGE SCALE GENOMIC DNA]</scope>
    <source>
        <strain evidence="2 3">SD2A-2</strain>
    </source>
</reference>
<evidence type="ECO:0000259" key="1">
    <source>
        <dbReference type="Pfam" id="PF00534"/>
    </source>
</evidence>
<dbReference type="CDD" id="cd03801">
    <property type="entry name" value="GT4_PimA-like"/>
    <property type="match status" value="1"/>
</dbReference>
<name>A0AB73A772_ENTFC</name>
<evidence type="ECO:0000313" key="3">
    <source>
        <dbReference type="Proteomes" id="UP000014622"/>
    </source>
</evidence>
<protein>
    <submittedName>
        <fullName evidence="2">Glycosyltransferase, group 1 family protein</fullName>
    </submittedName>
</protein>
<organism evidence="2 3">
    <name type="scientific">Enterococcus faecium SD2A-2</name>
    <dbReference type="NCBI Taxonomy" id="1244154"/>
    <lineage>
        <taxon>Bacteria</taxon>
        <taxon>Bacillati</taxon>
        <taxon>Bacillota</taxon>
        <taxon>Bacilli</taxon>
        <taxon>Lactobacillales</taxon>
        <taxon>Enterococcaceae</taxon>
        <taxon>Enterococcus</taxon>
    </lineage>
</organism>
<dbReference type="AlphaFoldDB" id="A0AB73A772"/>
<dbReference type="GO" id="GO:0016757">
    <property type="term" value="F:glycosyltransferase activity"/>
    <property type="evidence" value="ECO:0007669"/>
    <property type="project" value="InterPro"/>
</dbReference>
<feature type="domain" description="Glycosyl transferase family 1" evidence="1">
    <location>
        <begin position="164"/>
        <end position="297"/>
    </location>
</feature>
<gene>
    <name evidence="2" type="ORF">D356_02350</name>
</gene>
<dbReference type="Pfam" id="PF00534">
    <property type="entry name" value="Glycos_transf_1"/>
    <property type="match status" value="1"/>
</dbReference>
<comment type="caution">
    <text evidence="2">The sequence shown here is derived from an EMBL/GenBank/DDBJ whole genome shotgun (WGS) entry which is preliminary data.</text>
</comment>
<dbReference type="PANTHER" id="PTHR12526">
    <property type="entry name" value="GLYCOSYLTRANSFERASE"/>
    <property type="match status" value="1"/>
</dbReference>
<dbReference type="Gene3D" id="3.40.50.2000">
    <property type="entry name" value="Glycogen Phosphorylase B"/>
    <property type="match status" value="1"/>
</dbReference>
<accession>A0AB73A772</accession>
<sequence>MKKLVFVSKTRGFFNHLFNSNVKKWNFLNDGNSYEKTSIKKIVISKVGRSKLLDWFGYIQVLKNKDNIEADILGSYNRFIETEKPYVIYLENPTALFHYKLERENSYLGKKKIEKYINDPNLKAIVCMSNACKIGFELIYKNYIHRNDLIIEQIYPLIPETKVNINKKNFSLLFIAQGKGFISKGGIELLNVMKKFNDEKNKIKLVIVSSWKSIPTKYQQIIEHLDNVEFKEFGMPFEELKKLYIENSVLIHMTRQDSFGLTILEAIKHGMPVISTAVYSIPEVVKNDYNGFVSDPTVYFFNPNFLPNKKVWNNRKNTIFLDKPDRKIEKFLYEKIKLLSSDSELLKKMSKNSLKLSQTEPFSEKFITSKWSDLLDSILEEKS</sequence>